<gene>
    <name evidence="2" type="ORF">PLUTO_00590</name>
</gene>
<dbReference type="EMBL" id="ON529861">
    <property type="protein sequence ID" value="USN16375.1"/>
    <property type="molecule type" value="Genomic_DNA"/>
</dbReference>
<proteinExistence type="predicted"/>
<name>A0A9E7SLT0_9CAUD</name>
<organism evidence="2 3">
    <name type="scientific">Luteibacter phage vB_LflM-Pluto</name>
    <dbReference type="NCBI Taxonomy" id="2948611"/>
    <lineage>
        <taxon>Viruses</taxon>
        <taxon>Duplodnaviria</taxon>
        <taxon>Heunggongvirae</taxon>
        <taxon>Uroviricota</taxon>
        <taxon>Caudoviricetes</taxon>
        <taxon>Lindbergviridae</taxon>
        <taxon>Plutovirus</taxon>
        <taxon>Plutovirus pluto</taxon>
    </lineage>
</organism>
<feature type="region of interest" description="Disordered" evidence="1">
    <location>
        <begin position="78"/>
        <end position="103"/>
    </location>
</feature>
<accession>A0A9E7SLT0</accession>
<dbReference type="Proteomes" id="UP001056883">
    <property type="component" value="Segment"/>
</dbReference>
<protein>
    <submittedName>
        <fullName evidence="2">Uncharacterized protein</fullName>
    </submittedName>
</protein>
<evidence type="ECO:0000313" key="2">
    <source>
        <dbReference type="EMBL" id="USN16375.1"/>
    </source>
</evidence>
<sequence length="103" mass="12021">MTDNRAAGRPIGPPKHLRDLRLWHWRKCLAYRKVENTQRAYIDALEQLHGRRFGRSKETNARSNANWHLTAVQTLNEFFPDSGDTAERDDERSRETSSEQTPS</sequence>
<evidence type="ECO:0000313" key="3">
    <source>
        <dbReference type="Proteomes" id="UP001056883"/>
    </source>
</evidence>
<evidence type="ECO:0000256" key="1">
    <source>
        <dbReference type="SAM" id="MobiDB-lite"/>
    </source>
</evidence>
<feature type="compositionally biased region" description="Basic and acidic residues" evidence="1">
    <location>
        <begin position="85"/>
        <end position="97"/>
    </location>
</feature>
<reference evidence="2" key="1">
    <citation type="submission" date="2022-05" db="EMBL/GenBank/DDBJ databases">
        <authorList>
            <person name="Friedrich I."/>
            <person name="Poehlein A."/>
            <person name="Schneider D."/>
            <person name="Hertel R."/>
            <person name="Daniel R."/>
        </authorList>
    </citation>
    <scope>NUCLEOTIDE SEQUENCE</scope>
</reference>
<keyword evidence="3" id="KW-1185">Reference proteome</keyword>